<dbReference type="Gene3D" id="3.90.1720.10">
    <property type="entry name" value="endopeptidase domain like (from Nostoc punctiforme)"/>
    <property type="match status" value="1"/>
</dbReference>
<dbReference type="InterPro" id="IPR038765">
    <property type="entry name" value="Papain-like_cys_pep_sf"/>
</dbReference>
<keyword evidence="3" id="KW-1185">Reference proteome</keyword>
<protein>
    <submittedName>
        <fullName evidence="2">Uncharacterized protein</fullName>
    </submittedName>
</protein>
<proteinExistence type="predicted"/>
<dbReference type="Proteomes" id="UP001519287">
    <property type="component" value="Unassembled WGS sequence"/>
</dbReference>
<name>A0ABS4INH8_9BACL</name>
<evidence type="ECO:0000313" key="2">
    <source>
        <dbReference type="EMBL" id="MBP1989118.1"/>
    </source>
</evidence>
<dbReference type="SUPFAM" id="SSF54001">
    <property type="entry name" value="Cysteine proteinases"/>
    <property type="match status" value="1"/>
</dbReference>
<evidence type="ECO:0000313" key="3">
    <source>
        <dbReference type="Proteomes" id="UP001519287"/>
    </source>
</evidence>
<organism evidence="2 3">
    <name type="scientific">Paenibacillus eucommiae</name>
    <dbReference type="NCBI Taxonomy" id="1355755"/>
    <lineage>
        <taxon>Bacteria</taxon>
        <taxon>Bacillati</taxon>
        <taxon>Bacillota</taxon>
        <taxon>Bacilli</taxon>
        <taxon>Bacillales</taxon>
        <taxon>Paenibacillaceae</taxon>
        <taxon>Paenibacillus</taxon>
    </lineage>
</organism>
<feature type="region of interest" description="Disordered" evidence="1">
    <location>
        <begin position="182"/>
        <end position="205"/>
    </location>
</feature>
<accession>A0ABS4INH8</accession>
<gene>
    <name evidence="2" type="ORF">J2Z66_000713</name>
</gene>
<dbReference type="RefSeq" id="WP_209969948.1">
    <property type="nucleotide sequence ID" value="NZ_JAGGLB010000002.1"/>
</dbReference>
<comment type="caution">
    <text evidence="2">The sequence shown here is derived from an EMBL/GenBank/DDBJ whole genome shotgun (WGS) entry which is preliminary data.</text>
</comment>
<dbReference type="EMBL" id="JAGGLB010000002">
    <property type="protein sequence ID" value="MBP1989118.1"/>
    <property type="molecule type" value="Genomic_DNA"/>
</dbReference>
<evidence type="ECO:0000256" key="1">
    <source>
        <dbReference type="SAM" id="MobiDB-lite"/>
    </source>
</evidence>
<sequence length="205" mass="23067">MSNEKKIYILLTDTGTLFTKLIKLVTKSPMNHASISFNQELSETYSFGRKNPVNPFVAGFVRENMEGSLFTKATCALYSCTVESSQYEQMYAHVKNIEENKQKYKYNMLGLFGILFNFKWERKHAFFCSQFVASVFEQNGMNLVGKPSVLTTPGDFQHSDALQLLFQGSLNRFHMQKCSKVSSKASSKASKASKASKVSQKASIA</sequence>
<reference evidence="2 3" key="1">
    <citation type="submission" date="2021-03" db="EMBL/GenBank/DDBJ databases">
        <title>Genomic Encyclopedia of Type Strains, Phase IV (KMG-IV): sequencing the most valuable type-strain genomes for metagenomic binning, comparative biology and taxonomic classification.</title>
        <authorList>
            <person name="Goeker M."/>
        </authorList>
    </citation>
    <scope>NUCLEOTIDE SEQUENCE [LARGE SCALE GENOMIC DNA]</scope>
    <source>
        <strain evidence="2 3">DSM 26048</strain>
    </source>
</reference>